<protein>
    <submittedName>
        <fullName evidence="1">Uncharacterized protein</fullName>
    </submittedName>
</protein>
<accession>A0ACC3SC20</accession>
<reference evidence="1" key="1">
    <citation type="submission" date="2024-02" db="EMBL/GenBank/DDBJ databases">
        <title>Metagenome Assembled Genome of Zalaria obscura JY119.</title>
        <authorList>
            <person name="Vighnesh L."/>
            <person name="Jagadeeshwari U."/>
            <person name="Venkata Ramana C."/>
            <person name="Sasikala C."/>
        </authorList>
    </citation>
    <scope>NUCLEOTIDE SEQUENCE</scope>
    <source>
        <strain evidence="1">JY119</strain>
    </source>
</reference>
<evidence type="ECO:0000313" key="2">
    <source>
        <dbReference type="Proteomes" id="UP001320706"/>
    </source>
</evidence>
<organism evidence="1 2">
    <name type="scientific">Zalaria obscura</name>
    <dbReference type="NCBI Taxonomy" id="2024903"/>
    <lineage>
        <taxon>Eukaryota</taxon>
        <taxon>Fungi</taxon>
        <taxon>Dikarya</taxon>
        <taxon>Ascomycota</taxon>
        <taxon>Pezizomycotina</taxon>
        <taxon>Dothideomycetes</taxon>
        <taxon>Dothideomycetidae</taxon>
        <taxon>Dothideales</taxon>
        <taxon>Zalariaceae</taxon>
        <taxon>Zalaria</taxon>
    </lineage>
</organism>
<evidence type="ECO:0000313" key="1">
    <source>
        <dbReference type="EMBL" id="KAK8206626.1"/>
    </source>
</evidence>
<gene>
    <name evidence="1" type="ORF">M8818_004460</name>
</gene>
<dbReference type="Proteomes" id="UP001320706">
    <property type="component" value="Unassembled WGS sequence"/>
</dbReference>
<comment type="caution">
    <text evidence="1">The sequence shown here is derived from an EMBL/GenBank/DDBJ whole genome shotgun (WGS) entry which is preliminary data.</text>
</comment>
<proteinExistence type="predicted"/>
<sequence>MALSHDVPVVSPPGPDDSVHSEQLHLRTEWDMHLDQTGPSTRYNKVKVLLLSWGKQDDDLGVAEEVDKLGKVFEEEYGFQIQKKTLDTNKNAQQQALFYLSQFAYEEDSAHDLLIIYYAGHGYSEVVDGGNIKLIGRRSGDKDKEKRNSVDWGKVENAISETDADVLVIFDCCHAGMLCQTATRGPARCFQYLGACEKDARTQKPGKNSFTTAMTWALTELATWKYFSVRDLEMHIVRAPDFPKKKQKPVFFDSRWGRSDDDIYFVPKRSQNIGLPTSTSTLRSEQGDYLDIRLHLDAESKRNKTAFGIAFGDLKKEMKRVKTKLGLRKVAFLGKNRVGILNPRTQHMWHHAINYVRPKRGNSVTAAPVWSDSTTRKPTIGVVTSNISPDAAHPPCESLFTPEDSGTSEESPCKRRPTLDERPVVYSEVLEARIQECAGTLIK</sequence>
<name>A0ACC3SC20_9PEZI</name>
<keyword evidence="2" id="KW-1185">Reference proteome</keyword>
<dbReference type="EMBL" id="JAMKPW020000022">
    <property type="protein sequence ID" value="KAK8206626.1"/>
    <property type="molecule type" value="Genomic_DNA"/>
</dbReference>